<evidence type="ECO:0000313" key="1">
    <source>
        <dbReference type="EMBL" id="CAG5145062.1"/>
    </source>
</evidence>
<gene>
    <name evidence="1" type="ORF">ALTATR162_LOCUS1647</name>
</gene>
<dbReference type="SUPFAM" id="SSF52768">
    <property type="entry name" value="Arginase/deacetylase"/>
    <property type="match status" value="1"/>
</dbReference>
<comment type="caution">
    <text evidence="1">The sequence shown here is derived from an EMBL/GenBank/DDBJ whole genome shotgun (WGS) entry which is preliminary data.</text>
</comment>
<proteinExistence type="predicted"/>
<accession>A0A8J2HWV0</accession>
<dbReference type="Gene3D" id="3.40.800.10">
    <property type="entry name" value="Ureohydrolase domain"/>
    <property type="match status" value="1"/>
</dbReference>
<evidence type="ECO:0000313" key="2">
    <source>
        <dbReference type="Proteomes" id="UP000676310"/>
    </source>
</evidence>
<sequence>METTQKTCVTYVAADCGSIIPGKSGAATAFKAVKVRQKLLQADVDVVDSGIWGYHDASQQLDVLEETMTYQPSPFVPRDIRNRADNLELLRQVRRKMIKNFGQEPSAFQLILGGECCMLPVILSHVKRQYRSYGTDVGLMYIDADTDMHSPGDADWNGYFASMTMTQLMARPGALVDSNADPVLSRDMLCDATNTVFFSTNLLHPGNKREHLAYLNEEHSQVFSSEAVAFHPQARACDAL</sequence>
<reference evidence="1" key="1">
    <citation type="submission" date="2021-05" db="EMBL/GenBank/DDBJ databases">
        <authorList>
            <person name="Stam R."/>
        </authorList>
    </citation>
    <scope>NUCLEOTIDE SEQUENCE</scope>
    <source>
        <strain evidence="1">CS162</strain>
    </source>
</reference>
<dbReference type="GeneID" id="67013004"/>
<name>A0A8J2HWV0_9PLEO</name>
<dbReference type="Proteomes" id="UP000676310">
    <property type="component" value="Unassembled WGS sequence"/>
</dbReference>
<keyword evidence="2" id="KW-1185">Reference proteome</keyword>
<dbReference type="RefSeq" id="XP_043165180.1">
    <property type="nucleotide sequence ID" value="XM_043309245.1"/>
</dbReference>
<organism evidence="1 2">
    <name type="scientific">Alternaria atra</name>
    <dbReference type="NCBI Taxonomy" id="119953"/>
    <lineage>
        <taxon>Eukaryota</taxon>
        <taxon>Fungi</taxon>
        <taxon>Dikarya</taxon>
        <taxon>Ascomycota</taxon>
        <taxon>Pezizomycotina</taxon>
        <taxon>Dothideomycetes</taxon>
        <taxon>Pleosporomycetidae</taxon>
        <taxon>Pleosporales</taxon>
        <taxon>Pleosporineae</taxon>
        <taxon>Pleosporaceae</taxon>
        <taxon>Alternaria</taxon>
        <taxon>Alternaria sect. Ulocladioides</taxon>
    </lineage>
</organism>
<protein>
    <submittedName>
        <fullName evidence="1">Uncharacterized protein</fullName>
    </submittedName>
</protein>
<dbReference type="EMBL" id="CAJRGZ010000015">
    <property type="protein sequence ID" value="CAG5145062.1"/>
    <property type="molecule type" value="Genomic_DNA"/>
</dbReference>
<dbReference type="InterPro" id="IPR023696">
    <property type="entry name" value="Ureohydrolase_dom_sf"/>
</dbReference>
<dbReference type="OrthoDB" id="9992747at2759"/>
<dbReference type="AlphaFoldDB" id="A0A8J2HWV0"/>